<keyword evidence="3" id="KW-1185">Reference proteome</keyword>
<name>A0ABU9YX48_9RHOO</name>
<dbReference type="PANTHER" id="PTHR48079:SF6">
    <property type="entry name" value="NAD(P)-BINDING DOMAIN-CONTAINING PROTEIN-RELATED"/>
    <property type="match status" value="1"/>
</dbReference>
<comment type="caution">
    <text evidence="2">The sequence shown here is derived from an EMBL/GenBank/DDBJ whole genome shotgun (WGS) entry which is preliminary data.</text>
</comment>
<dbReference type="CDD" id="cd05266">
    <property type="entry name" value="SDR_a4"/>
    <property type="match status" value="1"/>
</dbReference>
<dbReference type="SUPFAM" id="SSF51735">
    <property type="entry name" value="NAD(P)-binding Rossmann-fold domains"/>
    <property type="match status" value="1"/>
</dbReference>
<dbReference type="RefSeq" id="WP_345919063.1">
    <property type="nucleotide sequence ID" value="NZ_JBDIVE010000003.1"/>
</dbReference>
<gene>
    <name evidence="2" type="ORF">ABDB84_07360</name>
</gene>
<dbReference type="GO" id="GO:0033711">
    <property type="term" value="F:4-phosphoerythronate dehydrogenase activity"/>
    <property type="evidence" value="ECO:0007669"/>
    <property type="project" value="UniProtKB-EC"/>
</dbReference>
<proteinExistence type="predicted"/>
<evidence type="ECO:0000313" key="3">
    <source>
        <dbReference type="Proteomes" id="UP001410394"/>
    </source>
</evidence>
<dbReference type="Gene3D" id="3.40.50.720">
    <property type="entry name" value="NAD(P)-binding Rossmann-like Domain"/>
    <property type="match status" value="1"/>
</dbReference>
<organism evidence="2 3">
    <name type="scientific">Uliginosibacterium sediminicola</name>
    <dbReference type="NCBI Taxonomy" id="2024550"/>
    <lineage>
        <taxon>Bacteria</taxon>
        <taxon>Pseudomonadati</taxon>
        <taxon>Pseudomonadota</taxon>
        <taxon>Betaproteobacteria</taxon>
        <taxon>Rhodocyclales</taxon>
        <taxon>Zoogloeaceae</taxon>
        <taxon>Uliginosibacterium</taxon>
    </lineage>
</organism>
<protein>
    <submittedName>
        <fullName evidence="2">SDR family oxidoreductase</fullName>
        <ecNumber evidence="2">1.1.1.290</ecNumber>
    </submittedName>
</protein>
<dbReference type="Proteomes" id="UP001410394">
    <property type="component" value="Unassembled WGS sequence"/>
</dbReference>
<sequence length="295" mass="32595">MKRILILGCGDVARRALPWLCQRFEVRALARSAESAAALRALGVVPVMGNLDTLRSLRRLAGLADIILHCAPPQEQGADDLRTRHLLAALARGQSLARSLVYISTSGVYGDHAGAAVSEAAPQRASTPRARRRVAAEQRLRRFAITHGVRLSILRAPGIYAAERLSLARLQRGDPVLQADEDVFTNHIHADDLARALIAAMFRARGGRSYNISDDAQLKMGDYYDAMADIFALPRPPRATRAECAQRLSPMMMSFMGESRRLDNQRMKAELRLRLQWPDVLSGLQRIARTQGRSA</sequence>
<accession>A0ABU9YX48</accession>
<dbReference type="EC" id="1.1.1.290" evidence="2"/>
<keyword evidence="2" id="KW-0560">Oxidoreductase</keyword>
<dbReference type="InterPro" id="IPR016040">
    <property type="entry name" value="NAD(P)-bd_dom"/>
</dbReference>
<evidence type="ECO:0000259" key="1">
    <source>
        <dbReference type="Pfam" id="PF13460"/>
    </source>
</evidence>
<dbReference type="Pfam" id="PF13460">
    <property type="entry name" value="NAD_binding_10"/>
    <property type="match status" value="1"/>
</dbReference>
<reference evidence="2 3" key="1">
    <citation type="journal article" date="2018" name="Int. J. Syst. Evol. Microbiol.">
        <title>Uliginosibacterium sediminicola sp. nov., isolated from freshwater sediment.</title>
        <authorList>
            <person name="Hwang W.M."/>
            <person name="Kim S.M."/>
            <person name="Kang K."/>
            <person name="Ahn T.Y."/>
        </authorList>
    </citation>
    <scope>NUCLEOTIDE SEQUENCE [LARGE SCALE GENOMIC DNA]</scope>
    <source>
        <strain evidence="2 3">M1-21</strain>
    </source>
</reference>
<evidence type="ECO:0000313" key="2">
    <source>
        <dbReference type="EMBL" id="MEN3068293.1"/>
    </source>
</evidence>
<dbReference type="PANTHER" id="PTHR48079">
    <property type="entry name" value="PROTEIN YEEZ"/>
    <property type="match status" value="1"/>
</dbReference>
<dbReference type="InterPro" id="IPR036291">
    <property type="entry name" value="NAD(P)-bd_dom_sf"/>
</dbReference>
<feature type="domain" description="NAD(P)-binding" evidence="1">
    <location>
        <begin position="10"/>
        <end position="201"/>
    </location>
</feature>
<dbReference type="InterPro" id="IPR051783">
    <property type="entry name" value="NAD(P)-dependent_oxidoreduct"/>
</dbReference>
<dbReference type="EMBL" id="JBDIVE010000003">
    <property type="protein sequence ID" value="MEN3068293.1"/>
    <property type="molecule type" value="Genomic_DNA"/>
</dbReference>